<evidence type="ECO:0000313" key="3">
    <source>
        <dbReference type="Proteomes" id="UP000254889"/>
    </source>
</evidence>
<protein>
    <submittedName>
        <fullName evidence="2">Uncharacterized protein</fullName>
    </submittedName>
</protein>
<evidence type="ECO:0000256" key="1">
    <source>
        <dbReference type="SAM" id="MobiDB-lite"/>
    </source>
</evidence>
<accession>A0A345ZXX1</accession>
<evidence type="ECO:0000313" key="2">
    <source>
        <dbReference type="EMBL" id="AXK81768.1"/>
    </source>
</evidence>
<dbReference type="KEGG" id="ptaw:DW352_15300"/>
<sequence length="110" mass="12415">MVARFRLGGREPADVIRMRRFSRYDPIRFDLLLRPHRTHSSAEGMNPFAINAGPETITIFDPQELDAVSVTPLVLIALHRPHVNRSMASQPSKQLPRANNCRRQDGDGEG</sequence>
<keyword evidence="3" id="KW-1185">Reference proteome</keyword>
<gene>
    <name evidence="2" type="ORF">DW352_15300</name>
</gene>
<organism evidence="2 3">
    <name type="scientific">Pseudolabrys taiwanensis</name>
    <dbReference type="NCBI Taxonomy" id="331696"/>
    <lineage>
        <taxon>Bacteria</taxon>
        <taxon>Pseudomonadati</taxon>
        <taxon>Pseudomonadota</taxon>
        <taxon>Alphaproteobacteria</taxon>
        <taxon>Hyphomicrobiales</taxon>
        <taxon>Xanthobacteraceae</taxon>
        <taxon>Pseudolabrys</taxon>
    </lineage>
</organism>
<name>A0A345ZXX1_9HYPH</name>
<feature type="region of interest" description="Disordered" evidence="1">
    <location>
        <begin position="85"/>
        <end position="110"/>
    </location>
</feature>
<dbReference type="Proteomes" id="UP000254889">
    <property type="component" value="Chromosome"/>
</dbReference>
<dbReference type="AlphaFoldDB" id="A0A345ZXX1"/>
<dbReference type="EMBL" id="CP031417">
    <property type="protein sequence ID" value="AXK81768.1"/>
    <property type="molecule type" value="Genomic_DNA"/>
</dbReference>
<proteinExistence type="predicted"/>
<reference evidence="2 3" key="1">
    <citation type="submission" date="2018-07" db="EMBL/GenBank/DDBJ databases">
        <authorList>
            <person name="Quirk P.G."/>
            <person name="Krulwich T.A."/>
        </authorList>
    </citation>
    <scope>NUCLEOTIDE SEQUENCE [LARGE SCALE GENOMIC DNA]</scope>
    <source>
        <strain evidence="2 3">CC-BB4</strain>
    </source>
</reference>